<evidence type="ECO:0000313" key="1">
    <source>
        <dbReference type="EMBL" id="MFE9601281.1"/>
    </source>
</evidence>
<accession>A0ABW6M578</accession>
<name>A0ABW6M578_9ACTN</name>
<comment type="caution">
    <text evidence="1">The sequence shown here is derived from an EMBL/GenBank/DDBJ whole genome shotgun (WGS) entry which is preliminary data.</text>
</comment>
<proteinExistence type="predicted"/>
<keyword evidence="2" id="KW-1185">Reference proteome</keyword>
<evidence type="ECO:0000313" key="2">
    <source>
        <dbReference type="Proteomes" id="UP001601303"/>
    </source>
</evidence>
<protein>
    <submittedName>
        <fullName evidence="1">Uncharacterized protein</fullName>
    </submittedName>
</protein>
<sequence length="171" mass="17968">MTAAPYASAAESGANTPIATVQFTGGQAKGLAMAENAPTGTKEILESNAVAAAAAANVCGSGYTVSTGAARYGTYGTAYTWWNNTYSGTNHLYDRPICAVFFNDLGSTRYMGVRLADNYTATADTEDFGAYSSYAGPVYQKKGYCGRAYSYMEEPSGKVDVDNYLSVGTCD</sequence>
<dbReference type="Proteomes" id="UP001601303">
    <property type="component" value="Unassembled WGS sequence"/>
</dbReference>
<organism evidence="1 2">
    <name type="scientific">Streptomyces hokutonensis</name>
    <dbReference type="NCBI Taxonomy" id="1306990"/>
    <lineage>
        <taxon>Bacteria</taxon>
        <taxon>Bacillati</taxon>
        <taxon>Actinomycetota</taxon>
        <taxon>Actinomycetes</taxon>
        <taxon>Kitasatosporales</taxon>
        <taxon>Streptomycetaceae</taxon>
        <taxon>Streptomyces</taxon>
    </lineage>
</organism>
<dbReference type="RefSeq" id="WP_388108338.1">
    <property type="nucleotide sequence ID" value="NZ_JBIAHM010000007.1"/>
</dbReference>
<dbReference type="EMBL" id="JBIAHM010000007">
    <property type="protein sequence ID" value="MFE9601281.1"/>
    <property type="molecule type" value="Genomic_DNA"/>
</dbReference>
<gene>
    <name evidence="1" type="ORF">ACFYNQ_22260</name>
</gene>
<reference evidence="1 2" key="1">
    <citation type="submission" date="2024-10" db="EMBL/GenBank/DDBJ databases">
        <title>The Natural Products Discovery Center: Release of the First 8490 Sequenced Strains for Exploring Actinobacteria Biosynthetic Diversity.</title>
        <authorList>
            <person name="Kalkreuter E."/>
            <person name="Kautsar S.A."/>
            <person name="Yang D."/>
            <person name="Bader C.D."/>
            <person name="Teijaro C.N."/>
            <person name="Fluegel L."/>
            <person name="Davis C.M."/>
            <person name="Simpson J.R."/>
            <person name="Lauterbach L."/>
            <person name="Steele A.D."/>
            <person name="Gui C."/>
            <person name="Meng S."/>
            <person name="Li G."/>
            <person name="Viehrig K."/>
            <person name="Ye F."/>
            <person name="Su P."/>
            <person name="Kiefer A.F."/>
            <person name="Nichols A."/>
            <person name="Cepeda A.J."/>
            <person name="Yan W."/>
            <person name="Fan B."/>
            <person name="Jiang Y."/>
            <person name="Adhikari A."/>
            <person name="Zheng C.-J."/>
            <person name="Schuster L."/>
            <person name="Cowan T.M."/>
            <person name="Smanski M.J."/>
            <person name="Chevrette M.G."/>
            <person name="De Carvalho L.P.S."/>
            <person name="Shen B."/>
        </authorList>
    </citation>
    <scope>NUCLEOTIDE SEQUENCE [LARGE SCALE GENOMIC DNA]</scope>
    <source>
        <strain evidence="1 2">NPDC006488</strain>
    </source>
</reference>